<dbReference type="Proteomes" id="UP000053424">
    <property type="component" value="Unassembled WGS sequence"/>
</dbReference>
<evidence type="ECO:0000313" key="2">
    <source>
        <dbReference type="Proteomes" id="UP000053424"/>
    </source>
</evidence>
<reference evidence="1 2" key="1">
    <citation type="submission" date="2014-04" db="EMBL/GenBank/DDBJ databases">
        <authorList>
            <consortium name="DOE Joint Genome Institute"/>
            <person name="Kuo A."/>
            <person name="Gay G."/>
            <person name="Dore J."/>
            <person name="Kohler A."/>
            <person name="Nagy L.G."/>
            <person name="Floudas D."/>
            <person name="Copeland A."/>
            <person name="Barry K.W."/>
            <person name="Cichocki N."/>
            <person name="Veneault-Fourrey C."/>
            <person name="LaButti K."/>
            <person name="Lindquist E.A."/>
            <person name="Lipzen A."/>
            <person name="Lundell T."/>
            <person name="Morin E."/>
            <person name="Murat C."/>
            <person name="Sun H."/>
            <person name="Tunlid A."/>
            <person name="Henrissat B."/>
            <person name="Grigoriev I.V."/>
            <person name="Hibbett D.S."/>
            <person name="Martin F."/>
            <person name="Nordberg H.P."/>
            <person name="Cantor M.N."/>
            <person name="Hua S.X."/>
        </authorList>
    </citation>
    <scope>NUCLEOTIDE SEQUENCE [LARGE SCALE GENOMIC DNA]</scope>
    <source>
        <strain evidence="2">h7</strain>
    </source>
</reference>
<gene>
    <name evidence="1" type="ORF">M413DRAFT_31868</name>
</gene>
<proteinExistence type="predicted"/>
<sequence length="424" mass="48646">MATPEFKKGDRVKIIIDWSDVNQMFVAADTIGTVQISSKSEADKMQQIVSKQSSLDRSKSGGLPIPVTAEEWDFPNLEDPTAIHEHFQRTDKAWDFLRPSFASRGYVLYEKLKTSSDLVPVVESTQVSAVQVDPYGRRIYESDNARMSHLAPRVWAARDRLSRDVVIKLVSNESVASAELKALEFLNSEPLRSDPRNHTIHVVEFLHLHNFVFAVMPRWDAAFDAEFDTVEEVTHCAHTFLEAFEFLHEHRICHLDFLAQNAGYNVCISKGKSYAATGTRHPSETKYAVYDFGGAILYPEETPLSITNPEWQTWGWRLRNIHVPTEPYSPFQFDMLALGLVLQRYVRVLFQELSMFPNPSDHTNFQHIEKIIPELGPFFDRMTDPTPSKNFTAKEALAEFRRIQSQLTPSQLSRRITTRLWRQG</sequence>
<evidence type="ECO:0000313" key="1">
    <source>
        <dbReference type="EMBL" id="KIM36289.1"/>
    </source>
</evidence>
<dbReference type="InterPro" id="IPR011009">
    <property type="entry name" value="Kinase-like_dom_sf"/>
</dbReference>
<accession>A0A0C3BW37</accession>
<evidence type="ECO:0008006" key="3">
    <source>
        <dbReference type="Google" id="ProtNLM"/>
    </source>
</evidence>
<reference evidence="2" key="2">
    <citation type="submission" date="2015-01" db="EMBL/GenBank/DDBJ databases">
        <title>Evolutionary Origins and Diversification of the Mycorrhizal Mutualists.</title>
        <authorList>
            <consortium name="DOE Joint Genome Institute"/>
            <consortium name="Mycorrhizal Genomics Consortium"/>
            <person name="Kohler A."/>
            <person name="Kuo A."/>
            <person name="Nagy L.G."/>
            <person name="Floudas D."/>
            <person name="Copeland A."/>
            <person name="Barry K.W."/>
            <person name="Cichocki N."/>
            <person name="Veneault-Fourrey C."/>
            <person name="LaButti K."/>
            <person name="Lindquist E.A."/>
            <person name="Lipzen A."/>
            <person name="Lundell T."/>
            <person name="Morin E."/>
            <person name="Murat C."/>
            <person name="Riley R."/>
            <person name="Ohm R."/>
            <person name="Sun H."/>
            <person name="Tunlid A."/>
            <person name="Henrissat B."/>
            <person name="Grigoriev I.V."/>
            <person name="Hibbett D.S."/>
            <person name="Martin F."/>
        </authorList>
    </citation>
    <scope>NUCLEOTIDE SEQUENCE [LARGE SCALE GENOMIC DNA]</scope>
    <source>
        <strain evidence="2">h7</strain>
    </source>
</reference>
<protein>
    <recommendedName>
        <fullName evidence="3">Protein kinase domain-containing protein</fullName>
    </recommendedName>
</protein>
<dbReference type="Gene3D" id="1.10.510.10">
    <property type="entry name" value="Transferase(Phosphotransferase) domain 1"/>
    <property type="match status" value="1"/>
</dbReference>
<keyword evidence="2" id="KW-1185">Reference proteome</keyword>
<name>A0A0C3BW37_HEBCY</name>
<dbReference type="AlphaFoldDB" id="A0A0C3BW37"/>
<dbReference type="SUPFAM" id="SSF56112">
    <property type="entry name" value="Protein kinase-like (PK-like)"/>
    <property type="match status" value="1"/>
</dbReference>
<dbReference type="EMBL" id="KN831807">
    <property type="protein sequence ID" value="KIM36289.1"/>
    <property type="molecule type" value="Genomic_DNA"/>
</dbReference>
<dbReference type="HOGENOM" id="CLU_054404_0_0_1"/>
<dbReference type="Gene3D" id="3.30.200.20">
    <property type="entry name" value="Phosphorylase Kinase, domain 1"/>
    <property type="match status" value="1"/>
</dbReference>
<organism evidence="1 2">
    <name type="scientific">Hebeloma cylindrosporum</name>
    <dbReference type="NCBI Taxonomy" id="76867"/>
    <lineage>
        <taxon>Eukaryota</taxon>
        <taxon>Fungi</taxon>
        <taxon>Dikarya</taxon>
        <taxon>Basidiomycota</taxon>
        <taxon>Agaricomycotina</taxon>
        <taxon>Agaricomycetes</taxon>
        <taxon>Agaricomycetidae</taxon>
        <taxon>Agaricales</taxon>
        <taxon>Agaricineae</taxon>
        <taxon>Hymenogastraceae</taxon>
        <taxon>Hebeloma</taxon>
    </lineage>
</organism>
<dbReference type="OrthoDB" id="3224178at2759"/>